<accession>A0A1G2KVJ7</accession>
<name>A0A1G2KVJ7_9BACT</name>
<feature type="compositionally biased region" description="Gly residues" evidence="1">
    <location>
        <begin position="225"/>
        <end position="234"/>
    </location>
</feature>
<sequence>MNARTKLALMVLFLLALLLAGCSGATIRILPDVQFGRQAGDAPRTIVQHPRPVETRPQDVTVDKLVFVELPREFSSAAGTVFHILEHGCGLIAVKAPTPAGYRKGFVFQNPKPVPPHKYRLEFAVSSRTLLGTRRTGEEYVQADANLFDEQNVVAQSGQFVRTGGGIGYYGRGRDALGNPIYVGPQRTRQEAALAAIIKAVEAMCYTAGASHWVSGTPSSYRGGSSRGLGGGTMMQGPTTVGR</sequence>
<dbReference type="PROSITE" id="PS51257">
    <property type="entry name" value="PROKAR_LIPOPROTEIN"/>
    <property type="match status" value="1"/>
</dbReference>
<protein>
    <submittedName>
        <fullName evidence="2">Uncharacterized protein</fullName>
    </submittedName>
</protein>
<evidence type="ECO:0000256" key="1">
    <source>
        <dbReference type="SAM" id="MobiDB-lite"/>
    </source>
</evidence>
<organism evidence="2 3">
    <name type="scientific">Candidatus Sungbacteria bacterium RIFCSPHIGHO2_02_FULL_52_23</name>
    <dbReference type="NCBI Taxonomy" id="1802274"/>
    <lineage>
        <taxon>Bacteria</taxon>
        <taxon>Candidatus Sungiibacteriota</taxon>
    </lineage>
</organism>
<dbReference type="AlphaFoldDB" id="A0A1G2KVJ7"/>
<evidence type="ECO:0000313" key="3">
    <source>
        <dbReference type="Proteomes" id="UP000178510"/>
    </source>
</evidence>
<evidence type="ECO:0000313" key="2">
    <source>
        <dbReference type="EMBL" id="OHA03446.1"/>
    </source>
</evidence>
<gene>
    <name evidence="2" type="ORF">A3J58_03555</name>
</gene>
<dbReference type="STRING" id="1802274.A3J58_03555"/>
<comment type="caution">
    <text evidence="2">The sequence shown here is derived from an EMBL/GenBank/DDBJ whole genome shotgun (WGS) entry which is preliminary data.</text>
</comment>
<feature type="region of interest" description="Disordered" evidence="1">
    <location>
        <begin position="219"/>
        <end position="243"/>
    </location>
</feature>
<dbReference type="EMBL" id="MHQM01000026">
    <property type="protein sequence ID" value="OHA03446.1"/>
    <property type="molecule type" value="Genomic_DNA"/>
</dbReference>
<proteinExistence type="predicted"/>
<reference evidence="2 3" key="1">
    <citation type="journal article" date="2016" name="Nat. Commun.">
        <title>Thousands of microbial genomes shed light on interconnected biogeochemical processes in an aquifer system.</title>
        <authorList>
            <person name="Anantharaman K."/>
            <person name="Brown C.T."/>
            <person name="Hug L.A."/>
            <person name="Sharon I."/>
            <person name="Castelle C.J."/>
            <person name="Probst A.J."/>
            <person name="Thomas B.C."/>
            <person name="Singh A."/>
            <person name="Wilkins M.J."/>
            <person name="Karaoz U."/>
            <person name="Brodie E.L."/>
            <person name="Williams K.H."/>
            <person name="Hubbard S.S."/>
            <person name="Banfield J.F."/>
        </authorList>
    </citation>
    <scope>NUCLEOTIDE SEQUENCE [LARGE SCALE GENOMIC DNA]</scope>
</reference>
<dbReference type="Proteomes" id="UP000178510">
    <property type="component" value="Unassembled WGS sequence"/>
</dbReference>